<dbReference type="EMBL" id="CP045845">
    <property type="protein sequence ID" value="QGH31295.1"/>
    <property type="molecule type" value="Genomic_DNA"/>
</dbReference>
<dbReference type="InterPro" id="IPR038470">
    <property type="entry name" value="Cellsynth_D_sf"/>
</dbReference>
<accession>A0ABX6DWK6</accession>
<dbReference type="InterPro" id="IPR022798">
    <property type="entry name" value="BcsD_bac"/>
</dbReference>
<dbReference type="Proteomes" id="UP000344450">
    <property type="component" value="Chromosome"/>
</dbReference>
<keyword evidence="2" id="KW-1185">Reference proteome</keyword>
<dbReference type="Pfam" id="PF03500">
    <property type="entry name" value="Cellsynth_D"/>
    <property type="match status" value="1"/>
</dbReference>
<name>A0ABX6DWK6_KLUIN</name>
<dbReference type="Gene3D" id="3.30.70.2590">
    <property type="match status" value="1"/>
</dbReference>
<sequence>MRRTMTISDTTDEYYRQQQYVPGWQDLSTLLCSSILSAADRNEGRIFLQHVGNQLALKFPLRQVETLGLLEDEVNHLLARFNWGRVHIIVDEQGLTINHIAWPHAGQMDELPTWTLGFASLMEGCWKEWLRTQGGSELIAFTLVEGKPSLLVFRYEVERG</sequence>
<gene>
    <name evidence="1" type="ORF">GHC21_17150</name>
</gene>
<organism evidence="1 2">
    <name type="scientific">Kluyvera intermedia</name>
    <name type="common">Enterobacter intermedius</name>
    <dbReference type="NCBI Taxonomy" id="61648"/>
    <lineage>
        <taxon>Bacteria</taxon>
        <taxon>Pseudomonadati</taxon>
        <taxon>Pseudomonadota</taxon>
        <taxon>Gammaproteobacteria</taxon>
        <taxon>Enterobacterales</taxon>
        <taxon>Enterobacteriaceae</taxon>
        <taxon>Kluyvera</taxon>
    </lineage>
</organism>
<evidence type="ECO:0000313" key="1">
    <source>
        <dbReference type="EMBL" id="QGH31295.1"/>
    </source>
</evidence>
<proteinExistence type="predicted"/>
<protein>
    <submittedName>
        <fullName evidence="1">Cellulose synthase</fullName>
    </submittedName>
</protein>
<reference evidence="1 2" key="1">
    <citation type="submission" date="2019-10" db="EMBL/GenBank/DDBJ databases">
        <title>Complete genome sequencing of drug resistant plasmids in Kluyvera intermedia.</title>
        <authorList>
            <person name="Ke C."/>
            <person name="Jian S."/>
        </authorList>
    </citation>
    <scope>NUCLEOTIDE SEQUENCE [LARGE SCALE GENOMIC DNA]</scope>
    <source>
        <strain evidence="1 2">N2-1</strain>
    </source>
</reference>
<evidence type="ECO:0000313" key="2">
    <source>
        <dbReference type="Proteomes" id="UP000344450"/>
    </source>
</evidence>